<evidence type="ECO:0000313" key="1">
    <source>
        <dbReference type="EMBL" id="KAF2667896.1"/>
    </source>
</evidence>
<protein>
    <recommendedName>
        <fullName evidence="3">F-box domain-containing protein</fullName>
    </recommendedName>
</protein>
<proteinExistence type="predicted"/>
<dbReference type="PANTHER" id="PTHR42085:SF1">
    <property type="entry name" value="F-BOX DOMAIN-CONTAINING PROTEIN"/>
    <property type="match status" value="1"/>
</dbReference>
<evidence type="ECO:0000313" key="2">
    <source>
        <dbReference type="Proteomes" id="UP000799302"/>
    </source>
</evidence>
<dbReference type="EMBL" id="MU004237">
    <property type="protein sequence ID" value="KAF2667896.1"/>
    <property type="molecule type" value="Genomic_DNA"/>
</dbReference>
<accession>A0A6A6U8B3</accession>
<keyword evidence="2" id="KW-1185">Reference proteome</keyword>
<evidence type="ECO:0008006" key="3">
    <source>
        <dbReference type="Google" id="ProtNLM"/>
    </source>
</evidence>
<dbReference type="AlphaFoldDB" id="A0A6A6U8B3"/>
<gene>
    <name evidence="1" type="ORF">BT63DRAFT_415414</name>
</gene>
<sequence>MSSNDSPAFSTFLQKIPLELRLMIYVYLLGQTHEAQPTAPYPLTLEIPKISLSVKYGGYVPGIKINTKSRSLHPEILRTCKQIHIEAEATLYRESAMQLVENSPFDGYNLHIQPVPQLNFITSLYLCLNPHSFSAPLAILLAQLPCLHTVRGISTWPTPCYDYIANAFSEPQENNLCAIQEINKNSHIKNFTCTFQLSFANGAGLQPGSAFELAWKEFQRENPNVRFSALNSEILQQQSHGFRFHRWWMEQIQRELQKQGFLVGVPLAWQFRTKTTQFGTKIQGYAEPCLEMKVDMPQSQILCEVIRDYGQMSCLEEL</sequence>
<reference evidence="1" key="1">
    <citation type="journal article" date="2020" name="Stud. Mycol.">
        <title>101 Dothideomycetes genomes: a test case for predicting lifestyles and emergence of pathogens.</title>
        <authorList>
            <person name="Haridas S."/>
            <person name="Albert R."/>
            <person name="Binder M."/>
            <person name="Bloem J."/>
            <person name="Labutti K."/>
            <person name="Salamov A."/>
            <person name="Andreopoulos B."/>
            <person name="Baker S."/>
            <person name="Barry K."/>
            <person name="Bills G."/>
            <person name="Bluhm B."/>
            <person name="Cannon C."/>
            <person name="Castanera R."/>
            <person name="Culley D."/>
            <person name="Daum C."/>
            <person name="Ezra D."/>
            <person name="Gonzalez J."/>
            <person name="Henrissat B."/>
            <person name="Kuo A."/>
            <person name="Liang C."/>
            <person name="Lipzen A."/>
            <person name="Lutzoni F."/>
            <person name="Magnuson J."/>
            <person name="Mondo S."/>
            <person name="Nolan M."/>
            <person name="Ohm R."/>
            <person name="Pangilinan J."/>
            <person name="Park H.-J."/>
            <person name="Ramirez L."/>
            <person name="Alfaro M."/>
            <person name="Sun H."/>
            <person name="Tritt A."/>
            <person name="Yoshinaga Y."/>
            <person name="Zwiers L.-H."/>
            <person name="Turgeon B."/>
            <person name="Goodwin S."/>
            <person name="Spatafora J."/>
            <person name="Crous P."/>
            <person name="Grigoriev I."/>
        </authorList>
    </citation>
    <scope>NUCLEOTIDE SEQUENCE</scope>
    <source>
        <strain evidence="1">CBS 115976</strain>
    </source>
</reference>
<name>A0A6A6U8B3_9PEZI</name>
<dbReference type="InterPro" id="IPR038883">
    <property type="entry name" value="AN11006-like"/>
</dbReference>
<dbReference type="OrthoDB" id="2951834at2759"/>
<organism evidence="1 2">
    <name type="scientific">Microthyrium microscopicum</name>
    <dbReference type="NCBI Taxonomy" id="703497"/>
    <lineage>
        <taxon>Eukaryota</taxon>
        <taxon>Fungi</taxon>
        <taxon>Dikarya</taxon>
        <taxon>Ascomycota</taxon>
        <taxon>Pezizomycotina</taxon>
        <taxon>Dothideomycetes</taxon>
        <taxon>Dothideomycetes incertae sedis</taxon>
        <taxon>Microthyriales</taxon>
        <taxon>Microthyriaceae</taxon>
        <taxon>Microthyrium</taxon>
    </lineage>
</organism>
<dbReference type="PANTHER" id="PTHR42085">
    <property type="entry name" value="F-BOX DOMAIN-CONTAINING PROTEIN"/>
    <property type="match status" value="1"/>
</dbReference>
<dbReference type="Proteomes" id="UP000799302">
    <property type="component" value="Unassembled WGS sequence"/>
</dbReference>